<dbReference type="Pfam" id="PF14522">
    <property type="entry name" value="Cytochrome_C7"/>
    <property type="match status" value="1"/>
</dbReference>
<evidence type="ECO:0000259" key="4">
    <source>
        <dbReference type="Pfam" id="PF14522"/>
    </source>
</evidence>
<keyword evidence="6" id="KW-1185">Reference proteome</keyword>
<evidence type="ECO:0000313" key="5">
    <source>
        <dbReference type="EMBL" id="WXB13070.1"/>
    </source>
</evidence>
<keyword evidence="3" id="KW-0472">Membrane</keyword>
<dbReference type="Gene3D" id="3.90.10.10">
    <property type="entry name" value="Cytochrome C3"/>
    <property type="match status" value="2"/>
</dbReference>
<dbReference type="InterPro" id="IPR002322">
    <property type="entry name" value="Cyt_c_III"/>
</dbReference>
<dbReference type="InterPro" id="IPR036280">
    <property type="entry name" value="Multihaem_cyt_sf"/>
</dbReference>
<dbReference type="Proteomes" id="UP001370348">
    <property type="component" value="Chromosome"/>
</dbReference>
<keyword evidence="3" id="KW-1133">Transmembrane helix</keyword>
<dbReference type="RefSeq" id="WP_394822689.1">
    <property type="nucleotide sequence ID" value="NZ_CP089984.1"/>
</dbReference>
<feature type="domain" description="Cytochrome c7-like" evidence="4">
    <location>
        <begin position="126"/>
        <end position="209"/>
    </location>
</feature>
<dbReference type="SUPFAM" id="SSF48695">
    <property type="entry name" value="Multiheme cytochromes"/>
    <property type="match status" value="1"/>
</dbReference>
<keyword evidence="3" id="KW-0812">Transmembrane</keyword>
<reference evidence="5 6" key="1">
    <citation type="submission" date="2021-12" db="EMBL/GenBank/DDBJ databases">
        <title>Discovery of the Pendulisporaceae a myxobacterial family with distinct sporulation behavior and unique specialized metabolism.</title>
        <authorList>
            <person name="Garcia R."/>
            <person name="Popoff A."/>
            <person name="Bader C.D."/>
            <person name="Loehr J."/>
            <person name="Walesch S."/>
            <person name="Walt C."/>
            <person name="Boldt J."/>
            <person name="Bunk B."/>
            <person name="Haeckl F.J.F.P.J."/>
            <person name="Gunesch A.P."/>
            <person name="Birkelbach J."/>
            <person name="Nuebel U."/>
            <person name="Pietschmann T."/>
            <person name="Bach T."/>
            <person name="Mueller R."/>
        </authorList>
    </citation>
    <scope>NUCLEOTIDE SEQUENCE [LARGE SCALE GENOMIC DNA]</scope>
    <source>
        <strain evidence="5 6">MSr11954</strain>
    </source>
</reference>
<evidence type="ECO:0000313" key="6">
    <source>
        <dbReference type="Proteomes" id="UP001370348"/>
    </source>
</evidence>
<evidence type="ECO:0000256" key="1">
    <source>
        <dbReference type="ARBA" id="ARBA00022723"/>
    </source>
</evidence>
<dbReference type="PANTHER" id="PTHR39425">
    <property type="entry name" value="LIPOPROTEIN CYTOCHROME C"/>
    <property type="match status" value="1"/>
</dbReference>
<gene>
    <name evidence="5" type="ORF">LZC94_35135</name>
</gene>
<dbReference type="InterPro" id="IPR029467">
    <property type="entry name" value="Cyt_c7-like"/>
</dbReference>
<evidence type="ECO:0000256" key="2">
    <source>
        <dbReference type="SAM" id="MobiDB-lite"/>
    </source>
</evidence>
<sequence length="209" mass="23407">MQIFPRSLNKLPLLAGIGTIGLLGSVVFVFWYYFSPKNLQVGYAPLQPVPYSHKLHAGQLGIDCRYCHANIERAAHAMIPPTQTCMGCHSVVKTESARLANVRASWDTGKAIEWVKVHKLPEHTFFDHSAHLTAGVGCVTCHGRIDEMETVRLDKPISMGWCLECHRDPTPNLRPRDQVTNMDWRPDQAPAGWQPPNVNPPKHCSGCHR</sequence>
<dbReference type="PRINTS" id="PR00609">
    <property type="entry name" value="CYTOCHROMEC3"/>
</dbReference>
<dbReference type="PANTHER" id="PTHR39425:SF1">
    <property type="entry name" value="CYTOCHROME C7-LIKE DOMAIN-CONTAINING PROTEIN"/>
    <property type="match status" value="1"/>
</dbReference>
<organism evidence="5 6">
    <name type="scientific">Pendulispora albinea</name>
    <dbReference type="NCBI Taxonomy" id="2741071"/>
    <lineage>
        <taxon>Bacteria</taxon>
        <taxon>Pseudomonadati</taxon>
        <taxon>Myxococcota</taxon>
        <taxon>Myxococcia</taxon>
        <taxon>Myxococcales</taxon>
        <taxon>Sorangiineae</taxon>
        <taxon>Pendulisporaceae</taxon>
        <taxon>Pendulispora</taxon>
    </lineage>
</organism>
<proteinExistence type="predicted"/>
<feature type="transmembrane region" description="Helical" evidence="3">
    <location>
        <begin position="12"/>
        <end position="34"/>
    </location>
</feature>
<feature type="region of interest" description="Disordered" evidence="2">
    <location>
        <begin position="173"/>
        <end position="209"/>
    </location>
</feature>
<name>A0ABZ2LQS1_9BACT</name>
<keyword evidence="1" id="KW-0479">Metal-binding</keyword>
<evidence type="ECO:0000256" key="3">
    <source>
        <dbReference type="SAM" id="Phobius"/>
    </source>
</evidence>
<accession>A0ABZ2LQS1</accession>
<dbReference type="CDD" id="cd08168">
    <property type="entry name" value="Cytochrom_C3"/>
    <property type="match status" value="1"/>
</dbReference>
<protein>
    <submittedName>
        <fullName evidence="5">Cytochrome c family protein</fullName>
    </submittedName>
</protein>
<dbReference type="EMBL" id="CP089984">
    <property type="protein sequence ID" value="WXB13070.1"/>
    <property type="molecule type" value="Genomic_DNA"/>
</dbReference>